<dbReference type="PANTHER" id="PTHR30501">
    <property type="entry name" value="UPF0597 PROTEIN YHAM"/>
    <property type="match status" value="1"/>
</dbReference>
<reference evidence="2" key="1">
    <citation type="submission" date="2019-11" db="EMBL/GenBank/DDBJ databases">
        <authorList>
            <person name="Feng L."/>
        </authorList>
    </citation>
    <scope>NUCLEOTIDE SEQUENCE</scope>
    <source>
        <strain evidence="2">AundefinedLFYP135</strain>
    </source>
</reference>
<name>A0A6N2SB89_9FIRM</name>
<dbReference type="InterPro" id="IPR036148">
    <property type="entry name" value="MmgE/PrpD_sf"/>
</dbReference>
<feature type="domain" description="Serine dehydratase-like alpha subunit" evidence="1">
    <location>
        <begin position="89"/>
        <end position="411"/>
    </location>
</feature>
<dbReference type="GO" id="GO:0080146">
    <property type="term" value="F:L-cysteine desulfhydrase activity"/>
    <property type="evidence" value="ECO:0007669"/>
    <property type="project" value="TreeGrafter"/>
</dbReference>
<dbReference type="InterPro" id="IPR005130">
    <property type="entry name" value="Ser_deHydtase-like_asu"/>
</dbReference>
<dbReference type="PIRSF" id="PIRSF006054">
    <property type="entry name" value="UCP006054"/>
    <property type="match status" value="1"/>
</dbReference>
<dbReference type="GO" id="GO:0019450">
    <property type="term" value="P:L-cysteine catabolic process to pyruvate"/>
    <property type="evidence" value="ECO:0007669"/>
    <property type="project" value="TreeGrafter"/>
</dbReference>
<evidence type="ECO:0000313" key="2">
    <source>
        <dbReference type="EMBL" id="VYS90853.1"/>
    </source>
</evidence>
<accession>A0A6N2SB89</accession>
<protein>
    <submittedName>
        <fullName evidence="2">Serine dehydratase alpha chain</fullName>
    </submittedName>
</protein>
<dbReference type="InterPro" id="IPR021144">
    <property type="entry name" value="UPF0597"/>
</dbReference>
<dbReference type="EMBL" id="CACRSL010000003">
    <property type="protein sequence ID" value="VYS90853.1"/>
    <property type="molecule type" value="Genomic_DNA"/>
</dbReference>
<organism evidence="2">
    <name type="scientific">uncultured Anaerotruncus sp</name>
    <dbReference type="NCBI Taxonomy" id="905011"/>
    <lineage>
        <taxon>Bacteria</taxon>
        <taxon>Bacillati</taxon>
        <taxon>Bacillota</taxon>
        <taxon>Clostridia</taxon>
        <taxon>Eubacteriales</taxon>
        <taxon>Oscillospiraceae</taxon>
        <taxon>Anaerotruncus</taxon>
        <taxon>environmental samples</taxon>
    </lineage>
</organism>
<sequence length="421" mass="44498">MTELEKRAYFLDKIMSSMKIATGCTEPVAIALNAATARKNVKGELKEIHVKMDMGLFRNAMTVGIPGISKRGVDVSVAVGIVAGDPDKGMDLLSTLTEADYEKAKVLLPMIEITFNEECTSLFIETTLVTDCDSVRVTTFGAHDRIIDISHAPFKELELANAAVDTSIQNYTLADFIEFANNVPLADIEPLQTGIDTNLAASEVGKQMLMGKVLSKLTADGMMDSSAVAETQKTATCAAYARMSGGVVPVMTASGSGNQGITLYLTIAKFAMEKNIDRETTLRAVALGHMVNIYVKSYIGVLSPICSCGIAAGLGASVAIVYMLGGSEDQMMGAMRNILGSVSGMLCDGAKEGCATKLLIAANISVLSALMAMEGLCTSPADGIVGDTFPKMFENLAYVANVGMKPATKAMVDVMLAKRSK</sequence>
<dbReference type="Pfam" id="PF03313">
    <property type="entry name" value="SDH_alpha"/>
    <property type="match status" value="1"/>
</dbReference>
<evidence type="ECO:0000259" key="1">
    <source>
        <dbReference type="Pfam" id="PF03313"/>
    </source>
</evidence>
<gene>
    <name evidence="2" type="ORF">AULFYP135_00865</name>
</gene>
<dbReference type="AlphaFoldDB" id="A0A6N2SB89"/>
<proteinExistence type="predicted"/>
<dbReference type="PANTHER" id="PTHR30501:SF2">
    <property type="entry name" value="UPF0597 PROTEIN YHAM"/>
    <property type="match status" value="1"/>
</dbReference>
<dbReference type="SUPFAM" id="SSF103378">
    <property type="entry name" value="2-methylcitrate dehydratase PrpD"/>
    <property type="match status" value="1"/>
</dbReference>